<dbReference type="Pfam" id="PF00483">
    <property type="entry name" value="NTP_transferase"/>
    <property type="match status" value="1"/>
</dbReference>
<dbReference type="AlphaFoldDB" id="A0A3B0Z4T6"/>
<keyword evidence="4 7" id="KW-0548">Nucleotidyltransferase</keyword>
<dbReference type="InterPro" id="IPR005771">
    <property type="entry name" value="GalU_uridylyltTrfase_bac/arc"/>
</dbReference>
<accession>A0A3B0Z4T6</accession>
<dbReference type="NCBIfam" id="TIGR01099">
    <property type="entry name" value="galU"/>
    <property type="match status" value="1"/>
</dbReference>
<evidence type="ECO:0000313" key="7">
    <source>
        <dbReference type="EMBL" id="VAW82527.1"/>
    </source>
</evidence>
<feature type="domain" description="Nucleotidyl transferase" evidence="6">
    <location>
        <begin position="12"/>
        <end position="273"/>
    </location>
</feature>
<organism evidence="7">
    <name type="scientific">hydrothermal vent metagenome</name>
    <dbReference type="NCBI Taxonomy" id="652676"/>
    <lineage>
        <taxon>unclassified sequences</taxon>
        <taxon>metagenomes</taxon>
        <taxon>ecological metagenomes</taxon>
    </lineage>
</organism>
<dbReference type="GO" id="GO:0006011">
    <property type="term" value="P:UDP-alpha-D-glucose metabolic process"/>
    <property type="evidence" value="ECO:0007669"/>
    <property type="project" value="InterPro"/>
</dbReference>
<dbReference type="CDD" id="cd02541">
    <property type="entry name" value="UGPase_prokaryotic"/>
    <property type="match status" value="1"/>
</dbReference>
<comment type="catalytic activity">
    <reaction evidence="5">
        <text>alpha-D-glucose 1-phosphate + UTP + H(+) = UDP-alpha-D-glucose + diphosphate</text>
        <dbReference type="Rhea" id="RHEA:19889"/>
        <dbReference type="ChEBI" id="CHEBI:15378"/>
        <dbReference type="ChEBI" id="CHEBI:33019"/>
        <dbReference type="ChEBI" id="CHEBI:46398"/>
        <dbReference type="ChEBI" id="CHEBI:58601"/>
        <dbReference type="ChEBI" id="CHEBI:58885"/>
        <dbReference type="EC" id="2.7.7.9"/>
    </reaction>
</comment>
<gene>
    <name evidence="7" type="ORF">MNBD_GAMMA12-1621</name>
</gene>
<dbReference type="InterPro" id="IPR005835">
    <property type="entry name" value="NTP_transferase_dom"/>
</dbReference>
<evidence type="ECO:0000256" key="2">
    <source>
        <dbReference type="ARBA" id="ARBA00012415"/>
    </source>
</evidence>
<sequence length="295" mass="32303">MQKLIKKAVFPVAGLGTRFLPATKANPKEMLPIVDKPLIQYAVEEAVQAGIEQLVFVTSSSKRAIEDHFDKNYELEAELIRKGKDDMLQLLRDIVPKNVSCVYVRQAEALGLGHAVLCAEPVVGNEPFAILLADDLIDGNGQSSLAQMVDVYSSKGCSLVGVERIPLEDTNKYGIVDVVDEADKVSKINSIVEKPDPSVAPSTLGVVGRYILSGDIFDLLRNTGTGAGGEIQLTDAIATLMKKQTVNAYQFDGVRYDCGSKVGYLDATMNYASKHPELKQDFNHLINKYWQIINK</sequence>
<evidence type="ECO:0000256" key="5">
    <source>
        <dbReference type="ARBA" id="ARBA00048128"/>
    </source>
</evidence>
<comment type="similarity">
    <text evidence="1">Belongs to the UDPGP type 2 family.</text>
</comment>
<dbReference type="PANTHER" id="PTHR43197:SF1">
    <property type="entry name" value="UTP--GLUCOSE-1-PHOSPHATE URIDYLYLTRANSFERASE"/>
    <property type="match status" value="1"/>
</dbReference>
<keyword evidence="3 7" id="KW-0808">Transferase</keyword>
<dbReference type="InterPro" id="IPR029044">
    <property type="entry name" value="Nucleotide-diphossugar_trans"/>
</dbReference>
<dbReference type="EC" id="2.7.7.9" evidence="2"/>
<dbReference type="GO" id="GO:0003983">
    <property type="term" value="F:UTP:glucose-1-phosphate uridylyltransferase activity"/>
    <property type="evidence" value="ECO:0007669"/>
    <property type="project" value="UniProtKB-EC"/>
</dbReference>
<dbReference type="EMBL" id="UOFL01000249">
    <property type="protein sequence ID" value="VAW82527.1"/>
    <property type="molecule type" value="Genomic_DNA"/>
</dbReference>
<reference evidence="7" key="1">
    <citation type="submission" date="2018-06" db="EMBL/GenBank/DDBJ databases">
        <authorList>
            <person name="Zhirakovskaya E."/>
        </authorList>
    </citation>
    <scope>NUCLEOTIDE SEQUENCE</scope>
</reference>
<evidence type="ECO:0000256" key="3">
    <source>
        <dbReference type="ARBA" id="ARBA00022679"/>
    </source>
</evidence>
<name>A0A3B0Z4T6_9ZZZZ</name>
<dbReference type="Gene3D" id="3.90.550.10">
    <property type="entry name" value="Spore Coat Polysaccharide Biosynthesis Protein SpsA, Chain A"/>
    <property type="match status" value="1"/>
</dbReference>
<dbReference type="PANTHER" id="PTHR43197">
    <property type="entry name" value="UTP--GLUCOSE-1-PHOSPHATE URIDYLYLTRANSFERASE"/>
    <property type="match status" value="1"/>
</dbReference>
<evidence type="ECO:0000259" key="6">
    <source>
        <dbReference type="Pfam" id="PF00483"/>
    </source>
</evidence>
<evidence type="ECO:0000256" key="4">
    <source>
        <dbReference type="ARBA" id="ARBA00022695"/>
    </source>
</evidence>
<protein>
    <recommendedName>
        <fullName evidence="2">UTP--glucose-1-phosphate uridylyltransferase</fullName>
        <ecNumber evidence="2">2.7.7.9</ecNumber>
    </recommendedName>
</protein>
<dbReference type="SUPFAM" id="SSF53448">
    <property type="entry name" value="Nucleotide-diphospho-sugar transferases"/>
    <property type="match status" value="1"/>
</dbReference>
<proteinExistence type="inferred from homology"/>
<evidence type="ECO:0000256" key="1">
    <source>
        <dbReference type="ARBA" id="ARBA00006890"/>
    </source>
</evidence>